<organism evidence="1 2">
    <name type="scientific">Capnocytophaga canis</name>
    <dbReference type="NCBI Taxonomy" id="1848903"/>
    <lineage>
        <taxon>Bacteria</taxon>
        <taxon>Pseudomonadati</taxon>
        <taxon>Bacteroidota</taxon>
        <taxon>Flavobacteriia</taxon>
        <taxon>Flavobacteriales</taxon>
        <taxon>Flavobacteriaceae</taxon>
        <taxon>Capnocytophaga</taxon>
    </lineage>
</organism>
<evidence type="ECO:0000313" key="1">
    <source>
        <dbReference type="EMBL" id="CEN53372.1"/>
    </source>
</evidence>
<protein>
    <submittedName>
        <fullName evidence="1">Uncharacterized protein</fullName>
    </submittedName>
</protein>
<dbReference type="RefSeq" id="WP_042008188.1">
    <property type="nucleotide sequence ID" value="NZ_CDOL01000230.1"/>
</dbReference>
<reference evidence="1 2" key="1">
    <citation type="submission" date="2015-01" db="EMBL/GenBank/DDBJ databases">
        <authorList>
            <person name="Xiang T."/>
            <person name="Song Y."/>
            <person name="Huang L."/>
            <person name="Wang B."/>
            <person name="Wu P."/>
        </authorList>
    </citation>
    <scope>NUCLEOTIDE SEQUENCE [LARGE SCALE GENOMIC DNA]</scope>
    <source>
        <strain evidence="1 2">CcD93</strain>
    </source>
</reference>
<dbReference type="EMBL" id="CDOL01000230">
    <property type="protein sequence ID" value="CEN53372.1"/>
    <property type="molecule type" value="Genomic_DNA"/>
</dbReference>
<name>A0A0B7ITF7_9FLAO</name>
<evidence type="ECO:0000313" key="2">
    <source>
        <dbReference type="Proteomes" id="UP000038200"/>
    </source>
</evidence>
<gene>
    <name evidence="1" type="ORF">CCAND93_410002</name>
</gene>
<dbReference type="AlphaFoldDB" id="A0A0B7ITF7"/>
<accession>A0A0B7ITF7</accession>
<dbReference type="Proteomes" id="UP000038200">
    <property type="component" value="Unassembled WGS sequence"/>
</dbReference>
<sequence length="226" mass="25823">MNAIQNYVWGRGTYLDDGSDWERVESIDIKFIHTSDSEIKWGGNDIVATKARVFLGIDDELLPNKEILAISFSDYPLSPSSNRIEIRNTSNFTGSVLNYSFNRDRIEFNVRVSWIRKRVNGVVSEHSLNNLKIKTLSVTVSWMDTITSSYPWQITRITPNIVCNLDSNMNWDTNTDCYRSKLNTSRGHLNISTMNQYSNVGWQGFPLSELSNFNNTISVHTSLPLV</sequence>
<proteinExistence type="predicted"/>